<dbReference type="Proteomes" id="UP000243002">
    <property type="component" value="Unassembled WGS sequence"/>
</dbReference>
<comment type="caution">
    <text evidence="2">The sequence shown here is derived from an EMBL/GenBank/DDBJ whole genome shotgun (WGS) entry which is preliminary data.</text>
</comment>
<evidence type="ECO:0008006" key="4">
    <source>
        <dbReference type="Google" id="ProtNLM"/>
    </source>
</evidence>
<keyword evidence="1" id="KW-1133">Transmembrane helix</keyword>
<name>A0A2P7MTN8_9CYAN</name>
<evidence type="ECO:0000256" key="1">
    <source>
        <dbReference type="SAM" id="Phobius"/>
    </source>
</evidence>
<evidence type="ECO:0000313" key="3">
    <source>
        <dbReference type="Proteomes" id="UP000243002"/>
    </source>
</evidence>
<feature type="transmembrane region" description="Helical" evidence="1">
    <location>
        <begin position="229"/>
        <end position="245"/>
    </location>
</feature>
<sequence length="298" mass="31322">MTALARASGISYLLFPELGALASVVLADPLSSWARSPKLLALTPVLTAAPGVLVTRTLPYGPTALILDLAICLLVIRLLRSPVIPAISAGVLPLVLGITSFLYPVAILVGTGGLALIVMLRSQLMPPLARAQVSPSVPTISTLVAPKSWLQRVPWLLPLAVFLLGALVMVQLLGSHLVLYPPLLVIAWEMLANADECPWQGRSLAVLVVTAGAAVAGTVLVLALGVSPLAAFLAVLVTALLLRLARLRCPPAFGLALLPFLIPAPTLAYPLLTLAGTTWLILVVKLDQILKIRFCNPQ</sequence>
<dbReference type="AlphaFoldDB" id="A0A2P7MTN8"/>
<dbReference type="EMBL" id="PXXO01000011">
    <property type="protein sequence ID" value="PSJ04579.1"/>
    <property type="molecule type" value="Genomic_DNA"/>
</dbReference>
<evidence type="ECO:0000313" key="2">
    <source>
        <dbReference type="EMBL" id="PSJ04579.1"/>
    </source>
</evidence>
<feature type="transmembrane region" description="Helical" evidence="1">
    <location>
        <begin position="91"/>
        <end position="120"/>
    </location>
</feature>
<reference evidence="2 3" key="1">
    <citation type="journal article" date="2018" name="Environ. Microbiol.">
        <title>Ecological and genomic features of two widespread freshwater picocyanobacteria.</title>
        <authorList>
            <person name="Cabello-Yeves P.J."/>
            <person name="Picazo A."/>
            <person name="Camacho A."/>
            <person name="Callieri C."/>
            <person name="Rosselli R."/>
            <person name="Roda-Garcia J.J."/>
            <person name="Coutinho F.H."/>
            <person name="Rodriguez-Valera F."/>
        </authorList>
    </citation>
    <scope>NUCLEOTIDE SEQUENCE [LARGE SCALE GENOMIC DNA]</scope>
    <source>
        <strain evidence="2 3">Tous</strain>
    </source>
</reference>
<protein>
    <recommendedName>
        <fullName evidence="4">HPP family protein</fullName>
    </recommendedName>
</protein>
<keyword evidence="1" id="KW-0472">Membrane</keyword>
<keyword evidence="3" id="KW-1185">Reference proteome</keyword>
<feature type="transmembrane region" description="Helical" evidence="1">
    <location>
        <begin position="60"/>
        <end position="79"/>
    </location>
</feature>
<organism evidence="2 3">
    <name type="scientific">Cyanobium usitatum str. Tous</name>
    <dbReference type="NCBI Taxonomy" id="2116684"/>
    <lineage>
        <taxon>Bacteria</taxon>
        <taxon>Bacillati</taxon>
        <taxon>Cyanobacteriota</taxon>
        <taxon>Cyanophyceae</taxon>
        <taxon>Synechococcales</taxon>
        <taxon>Prochlorococcaceae</taxon>
        <taxon>Cyanobium</taxon>
    </lineage>
</organism>
<dbReference type="RefSeq" id="WP_106632611.1">
    <property type="nucleotide sequence ID" value="NZ_PXXO01000011.1"/>
</dbReference>
<accession>A0A2P7MTN8</accession>
<gene>
    <name evidence="2" type="ORF">C7K55_10180</name>
</gene>
<feature type="transmembrane region" description="Helical" evidence="1">
    <location>
        <begin position="155"/>
        <end position="183"/>
    </location>
</feature>
<keyword evidence="1" id="KW-0812">Transmembrane</keyword>
<dbReference type="OrthoDB" id="4709308at2"/>
<proteinExistence type="predicted"/>
<feature type="transmembrane region" description="Helical" evidence="1">
    <location>
        <begin position="204"/>
        <end position="223"/>
    </location>
</feature>